<dbReference type="Pfam" id="PF20152">
    <property type="entry name" value="DUF6534"/>
    <property type="match status" value="1"/>
</dbReference>
<sequence>MATAPHELSTTILATSDRAAFHLPVLDNTYGALLLGTFFGLMLYGLTIQQTYRYFRRYPTDIPILVYLVLVILIIETVHTAMIMAACYWHLVSNYFNPVALLVGHWSLKLMIPTSGLSILVCQAFYARRVWYVGHRYRYIVWVAGVLMVALLAFTISATLEGFIPTGEFRRVSWMVSVLFSLAVVIDILLTSSLIFVLVRSRTGFNRTDSTIDVIVVYAINTGLLNSIVGLLGSIFSIILPGNLIWVAISIVGVKLYANSVLAVLNHRQALSERMLEGFEVGSYQSRGARVRPHTVVDTWEVPQFPIDLSSRNTRASFTTPTDIISDDTSPGVRALQSNAVPSSDALTAKMAAGE</sequence>
<keyword evidence="1" id="KW-0812">Transmembrane</keyword>
<organism evidence="3">
    <name type="scientific">Dichomitus squalens</name>
    <dbReference type="NCBI Taxonomy" id="114155"/>
    <lineage>
        <taxon>Eukaryota</taxon>
        <taxon>Fungi</taxon>
        <taxon>Dikarya</taxon>
        <taxon>Basidiomycota</taxon>
        <taxon>Agaricomycotina</taxon>
        <taxon>Agaricomycetes</taxon>
        <taxon>Polyporales</taxon>
        <taxon>Polyporaceae</taxon>
        <taxon>Dichomitus</taxon>
    </lineage>
</organism>
<feature type="transmembrane region" description="Helical" evidence="1">
    <location>
        <begin position="30"/>
        <end position="52"/>
    </location>
</feature>
<evidence type="ECO:0000256" key="1">
    <source>
        <dbReference type="SAM" id="Phobius"/>
    </source>
</evidence>
<dbReference type="OrthoDB" id="2745331at2759"/>
<feature type="transmembrane region" description="Helical" evidence="1">
    <location>
        <begin position="245"/>
        <end position="265"/>
    </location>
</feature>
<reference evidence="3" key="1">
    <citation type="submission" date="2019-01" db="EMBL/GenBank/DDBJ databases">
        <title>Draft genome sequences of three monokaryotic isolates of the white-rot basidiomycete fungus Dichomitus squalens.</title>
        <authorList>
            <consortium name="DOE Joint Genome Institute"/>
            <person name="Lopez S.C."/>
            <person name="Andreopoulos B."/>
            <person name="Pangilinan J."/>
            <person name="Lipzen A."/>
            <person name="Riley R."/>
            <person name="Ahrendt S."/>
            <person name="Ng V."/>
            <person name="Barry K."/>
            <person name="Daum C."/>
            <person name="Grigoriev I.V."/>
            <person name="Hilden K.S."/>
            <person name="Makela M.R."/>
            <person name="de Vries R.P."/>
        </authorList>
    </citation>
    <scope>NUCLEOTIDE SEQUENCE [LARGE SCALE GENOMIC DNA]</scope>
    <source>
        <strain evidence="3">OM18370.1</strain>
    </source>
</reference>
<evidence type="ECO:0000259" key="2">
    <source>
        <dbReference type="Pfam" id="PF20152"/>
    </source>
</evidence>
<accession>A0A4Q9MD78</accession>
<dbReference type="EMBL" id="ML143464">
    <property type="protein sequence ID" value="TBU25290.1"/>
    <property type="molecule type" value="Genomic_DNA"/>
</dbReference>
<feature type="transmembrane region" description="Helical" evidence="1">
    <location>
        <begin position="64"/>
        <end position="91"/>
    </location>
</feature>
<name>A0A4Q9MD78_9APHY</name>
<feature type="transmembrane region" description="Helical" evidence="1">
    <location>
        <begin position="211"/>
        <end position="239"/>
    </location>
</feature>
<dbReference type="InterPro" id="IPR045339">
    <property type="entry name" value="DUF6534"/>
</dbReference>
<protein>
    <recommendedName>
        <fullName evidence="2">DUF6534 domain-containing protein</fullName>
    </recommendedName>
</protein>
<feature type="transmembrane region" description="Helical" evidence="1">
    <location>
        <begin position="139"/>
        <end position="160"/>
    </location>
</feature>
<gene>
    <name evidence="3" type="ORF">BD311DRAFT_507112</name>
</gene>
<feature type="domain" description="DUF6534" evidence="2">
    <location>
        <begin position="183"/>
        <end position="269"/>
    </location>
</feature>
<proteinExistence type="predicted"/>
<evidence type="ECO:0000313" key="3">
    <source>
        <dbReference type="EMBL" id="TBU25290.1"/>
    </source>
</evidence>
<dbReference type="PANTHER" id="PTHR40465">
    <property type="entry name" value="CHROMOSOME 1, WHOLE GENOME SHOTGUN SEQUENCE"/>
    <property type="match status" value="1"/>
</dbReference>
<feature type="transmembrane region" description="Helical" evidence="1">
    <location>
        <begin position="103"/>
        <end position="127"/>
    </location>
</feature>
<feature type="transmembrane region" description="Helical" evidence="1">
    <location>
        <begin position="172"/>
        <end position="199"/>
    </location>
</feature>
<dbReference type="PANTHER" id="PTHR40465:SF1">
    <property type="entry name" value="DUF6534 DOMAIN-CONTAINING PROTEIN"/>
    <property type="match status" value="1"/>
</dbReference>
<keyword evidence="1" id="KW-0472">Membrane</keyword>
<dbReference type="AlphaFoldDB" id="A0A4Q9MD78"/>
<dbReference type="Proteomes" id="UP000292957">
    <property type="component" value="Unassembled WGS sequence"/>
</dbReference>
<keyword evidence="1" id="KW-1133">Transmembrane helix</keyword>